<dbReference type="Proteomes" id="UP001175227">
    <property type="component" value="Unassembled WGS sequence"/>
</dbReference>
<comment type="caution">
    <text evidence="3">The sequence shown here is derived from an EMBL/GenBank/DDBJ whole genome shotgun (WGS) entry which is preliminary data.</text>
</comment>
<sequence>MAMPLPVLFSQIRLVLEGSQGAPSQLELIGTIDEFVHAVDPDSVPSADIEEELQTIHRDVADHSSPRQAEGFLAVLYHLRPLLSSASVILLWFDLILRPALREPKLSTNAIDNATDLIVSALRNEDKTHQQKSDDFRQRIVDYYLLDAFNEGSGDDMILWAELDESEKERLKCWKTNLENILLKYGTQCPEELMTELHGQFVNPSSRLQILILLNLFTSAPGFRDSASTLAIHPLTASVMTSLLIDNSTTACSVGLTLLVKLLPLLAVHACEKLKEMVPQLLLVLSRLVCWKERVSIVDESNGSQVDIPRDFFNASPSHEIRPELHWERLESTFDAAAAPGPSPRRFFTFLYYLFPCNVLRFLRAPLAYLNDCQPESPYTVGWDAVIDETELKGKAEKLLREHQCHPLIIWRDAQDELDLPDFWAEYDVSQITSEAAMLDVNNMALSLRAKLDETNATATYTPSEASVEDTPAATLHPIDLSSGVAKISLQDMIATSVALKSNLDINIAGPTSQWPGPLFTASSASSTKNGNSSRPESVGSKSSDEIPSHIVQAISALQRELVLLKNELNFELWLSRENVQHVGRLYQERILSKNAEVERQGLYNKLRNYRTQVIGLESELREHKEQAYSAKNKYAEWNTELQGKLRELRDEKKKWTMEAAALRTEAKEAKALFDAQGGLLDNATKELFMLQTQKKENQHKVDRLRDYEKQIEQHLKMQQLWDADFYMFNQKEQEIMNMRSEYKQMDLRLHTYERSMAELEVQNRQVLIYSAKWISYTLTCRKYRQQVQALEARIAEAKRTRNGEQESAMLSAMASDKKLLTVVNRDLREKNTELMEEKEELKAMVEVLKNEVGGRRGLVHDPRASPLGSSSFLYGQGVI</sequence>
<evidence type="ECO:0000256" key="1">
    <source>
        <dbReference type="SAM" id="Coils"/>
    </source>
</evidence>
<organism evidence="3 4">
    <name type="scientific">Armillaria novae-zelandiae</name>
    <dbReference type="NCBI Taxonomy" id="153914"/>
    <lineage>
        <taxon>Eukaryota</taxon>
        <taxon>Fungi</taxon>
        <taxon>Dikarya</taxon>
        <taxon>Basidiomycota</taxon>
        <taxon>Agaricomycotina</taxon>
        <taxon>Agaricomycetes</taxon>
        <taxon>Agaricomycetidae</taxon>
        <taxon>Agaricales</taxon>
        <taxon>Marasmiineae</taxon>
        <taxon>Physalacriaceae</taxon>
        <taxon>Armillaria</taxon>
    </lineage>
</organism>
<evidence type="ECO:0008006" key="5">
    <source>
        <dbReference type="Google" id="ProtNLM"/>
    </source>
</evidence>
<dbReference type="GO" id="GO:0033596">
    <property type="term" value="C:TSC1-TSC2 complex"/>
    <property type="evidence" value="ECO:0007669"/>
    <property type="project" value="TreeGrafter"/>
</dbReference>
<dbReference type="PANTHER" id="PTHR15154:SF2">
    <property type="entry name" value="HAMARTIN"/>
    <property type="match status" value="1"/>
</dbReference>
<protein>
    <recommendedName>
        <fullName evidence="5">Hamartin</fullName>
    </recommendedName>
</protein>
<reference evidence="3" key="1">
    <citation type="submission" date="2023-06" db="EMBL/GenBank/DDBJ databases">
        <authorList>
            <consortium name="Lawrence Berkeley National Laboratory"/>
            <person name="Ahrendt S."/>
            <person name="Sahu N."/>
            <person name="Indic B."/>
            <person name="Wong-Bajracharya J."/>
            <person name="Merenyi Z."/>
            <person name="Ke H.-M."/>
            <person name="Monk M."/>
            <person name="Kocsube S."/>
            <person name="Drula E."/>
            <person name="Lipzen A."/>
            <person name="Balint B."/>
            <person name="Henrissat B."/>
            <person name="Andreopoulos B."/>
            <person name="Martin F.M."/>
            <person name="Harder C.B."/>
            <person name="Rigling D."/>
            <person name="Ford K.L."/>
            <person name="Foster G.D."/>
            <person name="Pangilinan J."/>
            <person name="Papanicolaou A."/>
            <person name="Barry K."/>
            <person name="LaButti K."/>
            <person name="Viragh M."/>
            <person name="Koriabine M."/>
            <person name="Yan M."/>
            <person name="Riley R."/>
            <person name="Champramary S."/>
            <person name="Plett K.L."/>
            <person name="Tsai I.J."/>
            <person name="Slot J."/>
            <person name="Sipos G."/>
            <person name="Plett J."/>
            <person name="Nagy L.G."/>
            <person name="Grigoriev I.V."/>
        </authorList>
    </citation>
    <scope>NUCLEOTIDE SEQUENCE</scope>
    <source>
        <strain evidence="3">ICMP 16352</strain>
    </source>
</reference>
<keyword evidence="4" id="KW-1185">Reference proteome</keyword>
<keyword evidence="1" id="KW-0175">Coiled coil</keyword>
<name>A0AA39PHS5_9AGAR</name>
<feature type="region of interest" description="Disordered" evidence="2">
    <location>
        <begin position="519"/>
        <end position="545"/>
    </location>
</feature>
<accession>A0AA39PHS5</accession>
<proteinExistence type="predicted"/>
<gene>
    <name evidence="3" type="ORF">IW261DRAFT_1561323</name>
</gene>
<evidence type="ECO:0000313" key="4">
    <source>
        <dbReference type="Proteomes" id="UP001175227"/>
    </source>
</evidence>
<evidence type="ECO:0000256" key="2">
    <source>
        <dbReference type="SAM" id="MobiDB-lite"/>
    </source>
</evidence>
<dbReference type="InterPro" id="IPR007483">
    <property type="entry name" value="Hamartin"/>
</dbReference>
<feature type="coiled-coil region" evidence="1">
    <location>
        <begin position="593"/>
        <end position="852"/>
    </location>
</feature>
<feature type="compositionally biased region" description="Low complexity" evidence="2">
    <location>
        <begin position="521"/>
        <end position="534"/>
    </location>
</feature>
<dbReference type="EMBL" id="JAUEPR010000006">
    <property type="protein sequence ID" value="KAK0483503.1"/>
    <property type="molecule type" value="Genomic_DNA"/>
</dbReference>
<dbReference type="GO" id="GO:0032007">
    <property type="term" value="P:negative regulation of TOR signaling"/>
    <property type="evidence" value="ECO:0007669"/>
    <property type="project" value="TreeGrafter"/>
</dbReference>
<dbReference type="AlphaFoldDB" id="A0AA39PHS5"/>
<dbReference type="GO" id="GO:0051726">
    <property type="term" value="P:regulation of cell cycle"/>
    <property type="evidence" value="ECO:0007669"/>
    <property type="project" value="TreeGrafter"/>
</dbReference>
<dbReference type="PANTHER" id="PTHR15154">
    <property type="entry name" value="HAMARTIN"/>
    <property type="match status" value="1"/>
</dbReference>
<evidence type="ECO:0000313" key="3">
    <source>
        <dbReference type="EMBL" id="KAK0483503.1"/>
    </source>
</evidence>